<keyword evidence="10" id="KW-1185">Reference proteome</keyword>
<dbReference type="InterPro" id="IPR036264">
    <property type="entry name" value="Bact_exopeptidase_dim_dom"/>
</dbReference>
<dbReference type="OrthoDB" id="9773892at2"/>
<feature type="active site" description="Proton acceptor" evidence="6">
    <location>
        <position position="141"/>
    </location>
</feature>
<dbReference type="InterPro" id="IPR008007">
    <property type="entry name" value="Peptidase_M42"/>
</dbReference>
<evidence type="ECO:0000259" key="8">
    <source>
        <dbReference type="Pfam" id="PF07687"/>
    </source>
</evidence>
<dbReference type="PANTHER" id="PTHR42994:SF2">
    <property type="entry name" value="PEPTIDASE"/>
    <property type="match status" value="1"/>
</dbReference>
<evidence type="ECO:0000313" key="9">
    <source>
        <dbReference type="EMBL" id="AIZ36978.1"/>
    </source>
</evidence>
<feature type="binding site" evidence="7">
    <location>
        <position position="142"/>
    </location>
    <ligand>
        <name>Zn(2+)</name>
        <dbReference type="ChEBI" id="CHEBI:29105"/>
        <label>2</label>
    </ligand>
</feature>
<feature type="binding site" evidence="7">
    <location>
        <position position="108"/>
    </location>
    <ligand>
        <name>Zn(2+)</name>
        <dbReference type="ChEBI" id="CHEBI:29105"/>
        <label>2</label>
    </ligand>
</feature>
<sequence length="375" mass="41688">MNKERLLNTFLDLVKIYSPSKNEINVMKYITEKLEKLGVKYILHDHSAEYGGNTPVIIAKLEKNCDDEKLNPISLSAHMDVVEPSKDLDIYVEDGLVKTRTKTTLGGDDKGGVAIILETFENLVENNLPHNDVFAVITPSEEIGLLGAKSIKWEEIPSEFMPAKDMLVLDNGGGSDLVAVEGPCMYKINVHYEGASAHAGIEPEKGRSAIIAMSSAISKMKIGRLNDHTTSNIGSIVSEFPTNVVPKDCKIRMEVRCLNEDEAKENVDNYIDIFEKTAKDFEVKCNIEVKYDYPPLKQIDENNLLNRVLDAYKKVGIIAKPIKIGGGCDGNIYLKNGFHSVILGVGMYKIHTIEEYLVISDMEKTAEAVMEFITK</sequence>
<dbReference type="Pfam" id="PF07687">
    <property type="entry name" value="M20_dimer"/>
    <property type="match status" value="1"/>
</dbReference>
<dbReference type="GO" id="GO:0004177">
    <property type="term" value="F:aminopeptidase activity"/>
    <property type="evidence" value="ECO:0007669"/>
    <property type="project" value="UniProtKB-UniRule"/>
</dbReference>
<keyword evidence="3" id="KW-0378">Hydrolase</keyword>
<evidence type="ECO:0000313" key="10">
    <source>
        <dbReference type="Proteomes" id="UP000031386"/>
    </source>
</evidence>
<dbReference type="EMBL" id="CP009761">
    <property type="protein sequence ID" value="AIZ36978.1"/>
    <property type="molecule type" value="Genomic_DNA"/>
</dbReference>
<reference evidence="9 10" key="1">
    <citation type="submission" date="2014-10" db="EMBL/GenBank/DDBJ databases">
        <title>Complete genome sequence of Parvimonas micra KCOM 1535 (= ChDC B708).</title>
        <authorList>
            <person name="Kook J.-K."/>
            <person name="Park S.-N."/>
            <person name="Lim Y.K."/>
            <person name="Roh H."/>
        </authorList>
    </citation>
    <scope>NUCLEOTIDE SEQUENCE [LARGE SCALE GENOMIC DNA]</scope>
    <source>
        <strain evidence="10">KCOM 1535 / ChDC B708</strain>
    </source>
</reference>
<organism evidence="9 10">
    <name type="scientific">Parvimonas micra</name>
    <dbReference type="NCBI Taxonomy" id="33033"/>
    <lineage>
        <taxon>Bacteria</taxon>
        <taxon>Bacillati</taxon>
        <taxon>Bacillota</taxon>
        <taxon>Tissierellia</taxon>
        <taxon>Tissierellales</taxon>
        <taxon>Peptoniphilaceae</taxon>
        <taxon>Parvimonas</taxon>
    </lineage>
</organism>
<evidence type="ECO:0000256" key="6">
    <source>
        <dbReference type="PIRSR" id="PIRSR001123-1"/>
    </source>
</evidence>
<proteinExistence type="inferred from homology"/>
<dbReference type="SUPFAM" id="SSF55031">
    <property type="entry name" value="Bacterial exopeptidase dimerisation domain"/>
    <property type="match status" value="1"/>
</dbReference>
<evidence type="ECO:0000256" key="5">
    <source>
        <dbReference type="PIRNR" id="PIRNR001123"/>
    </source>
</evidence>
<dbReference type="Proteomes" id="UP000031386">
    <property type="component" value="Chromosome"/>
</dbReference>
<dbReference type="PIRSF" id="PIRSF001123">
    <property type="entry name" value="PepA_GA"/>
    <property type="match status" value="1"/>
</dbReference>
<feature type="domain" description="Peptidase M20 dimerisation" evidence="8">
    <location>
        <begin position="189"/>
        <end position="280"/>
    </location>
</feature>
<dbReference type="STRING" id="33033.NW74_06370"/>
<dbReference type="SUPFAM" id="SSF53187">
    <property type="entry name" value="Zn-dependent exopeptidases"/>
    <property type="match status" value="1"/>
</dbReference>
<dbReference type="PANTHER" id="PTHR42994">
    <property type="entry name" value="PEPTIDASE T"/>
    <property type="match status" value="1"/>
</dbReference>
<keyword evidence="4" id="KW-0862">Zinc</keyword>
<dbReference type="InterPro" id="IPR002933">
    <property type="entry name" value="Peptidase_M20"/>
</dbReference>
<name>A0A0B4S2B9_9FIRM</name>
<dbReference type="Pfam" id="PF01546">
    <property type="entry name" value="Peptidase_M20"/>
    <property type="match status" value="1"/>
</dbReference>
<dbReference type="Gene3D" id="3.40.630.10">
    <property type="entry name" value="Zn peptidases"/>
    <property type="match status" value="1"/>
</dbReference>
<dbReference type="AlphaFoldDB" id="A0A0B4S2B9"/>
<dbReference type="KEGG" id="pmic:NW74_06370"/>
<gene>
    <name evidence="9" type="ORF">NW74_06370</name>
</gene>
<evidence type="ECO:0000256" key="2">
    <source>
        <dbReference type="ARBA" id="ARBA00022723"/>
    </source>
</evidence>
<dbReference type="InterPro" id="IPR011650">
    <property type="entry name" value="Peptidase_M20_dimer"/>
</dbReference>
<keyword evidence="2 7" id="KW-0479">Metal-binding</keyword>
<accession>A0A0B4S2B9</accession>
<dbReference type="Gene3D" id="3.30.70.360">
    <property type="match status" value="1"/>
</dbReference>
<evidence type="ECO:0000256" key="3">
    <source>
        <dbReference type="ARBA" id="ARBA00022801"/>
    </source>
</evidence>
<evidence type="ECO:0000256" key="7">
    <source>
        <dbReference type="PIRSR" id="PIRSR001123-2"/>
    </source>
</evidence>
<dbReference type="GO" id="GO:0046872">
    <property type="term" value="F:metal ion binding"/>
    <property type="evidence" value="ECO:0007669"/>
    <property type="project" value="UniProtKB-UniRule"/>
</dbReference>
<feature type="binding site" evidence="7">
    <location>
        <position position="108"/>
    </location>
    <ligand>
        <name>Zn(2+)</name>
        <dbReference type="ChEBI" id="CHEBI:29105"/>
        <label>1</label>
    </ligand>
</feature>
<comment type="cofactor">
    <cofactor evidence="1">
        <name>Zn(2+)</name>
        <dbReference type="ChEBI" id="CHEBI:29105"/>
    </cofactor>
</comment>
<comment type="similarity">
    <text evidence="5">Belongs to the peptidase M42 family.</text>
</comment>
<evidence type="ECO:0000256" key="1">
    <source>
        <dbReference type="ARBA" id="ARBA00001947"/>
    </source>
</evidence>
<dbReference type="RefSeq" id="WP_041954530.1">
    <property type="nucleotide sequence ID" value="NZ_CP009761.1"/>
</dbReference>
<evidence type="ECO:0000256" key="4">
    <source>
        <dbReference type="ARBA" id="ARBA00022833"/>
    </source>
</evidence>
<protein>
    <submittedName>
        <fullName evidence="9">Peptidase</fullName>
    </submittedName>
</protein>
<comment type="cofactor">
    <cofactor evidence="7">
        <name>a divalent metal cation</name>
        <dbReference type="ChEBI" id="CHEBI:60240"/>
    </cofactor>
    <text evidence="7">Binds 2 divalent metal cations per subunit.</text>
</comment>